<feature type="transmembrane region" description="Helical" evidence="7">
    <location>
        <begin position="203"/>
        <end position="222"/>
    </location>
</feature>
<keyword evidence="6 7" id="KW-0472">Membrane</keyword>
<comment type="caution">
    <text evidence="9">The sequence shown here is derived from an EMBL/GenBank/DDBJ whole genome shotgun (WGS) entry which is preliminary data.</text>
</comment>
<organism evidence="9 10">
    <name type="scientific">Trebonia kvetii</name>
    <dbReference type="NCBI Taxonomy" id="2480626"/>
    <lineage>
        <taxon>Bacteria</taxon>
        <taxon>Bacillati</taxon>
        <taxon>Actinomycetota</taxon>
        <taxon>Actinomycetes</taxon>
        <taxon>Streptosporangiales</taxon>
        <taxon>Treboniaceae</taxon>
        <taxon>Trebonia</taxon>
    </lineage>
</organism>
<keyword evidence="2" id="KW-0813">Transport</keyword>
<dbReference type="SUPFAM" id="SSF103473">
    <property type="entry name" value="MFS general substrate transporter"/>
    <property type="match status" value="1"/>
</dbReference>
<dbReference type="GO" id="GO:0022857">
    <property type="term" value="F:transmembrane transporter activity"/>
    <property type="evidence" value="ECO:0007669"/>
    <property type="project" value="InterPro"/>
</dbReference>
<dbReference type="InterPro" id="IPR011701">
    <property type="entry name" value="MFS"/>
</dbReference>
<evidence type="ECO:0000256" key="3">
    <source>
        <dbReference type="ARBA" id="ARBA00022475"/>
    </source>
</evidence>
<dbReference type="Gene3D" id="1.20.1250.20">
    <property type="entry name" value="MFS general substrate transporter like domains"/>
    <property type="match status" value="1"/>
</dbReference>
<feature type="transmembrane region" description="Helical" evidence="7">
    <location>
        <begin position="290"/>
        <end position="315"/>
    </location>
</feature>
<gene>
    <name evidence="9" type="ORF">EAS64_11460</name>
</gene>
<dbReference type="Pfam" id="PF07690">
    <property type="entry name" value="MFS_1"/>
    <property type="match status" value="1"/>
</dbReference>
<dbReference type="OrthoDB" id="3177957at2"/>
<keyword evidence="10" id="KW-1185">Reference proteome</keyword>
<evidence type="ECO:0000259" key="8">
    <source>
        <dbReference type="PROSITE" id="PS50850"/>
    </source>
</evidence>
<keyword evidence="3" id="KW-1003">Cell membrane</keyword>
<feature type="transmembrane region" description="Helical" evidence="7">
    <location>
        <begin position="128"/>
        <end position="149"/>
    </location>
</feature>
<evidence type="ECO:0000313" key="10">
    <source>
        <dbReference type="Proteomes" id="UP000460272"/>
    </source>
</evidence>
<dbReference type="PANTHER" id="PTHR23517">
    <property type="entry name" value="RESISTANCE PROTEIN MDTM, PUTATIVE-RELATED-RELATED"/>
    <property type="match status" value="1"/>
</dbReference>
<evidence type="ECO:0000256" key="1">
    <source>
        <dbReference type="ARBA" id="ARBA00004651"/>
    </source>
</evidence>
<reference evidence="9 10" key="1">
    <citation type="submission" date="2018-11" db="EMBL/GenBank/DDBJ databases">
        <title>Trebonia kvetii gen.nov., sp.nov., a novel acidophilic actinobacterium, and proposal of the new actinobacterial family Treboniaceae fam. nov.</title>
        <authorList>
            <person name="Rapoport D."/>
            <person name="Sagova-Mareckova M."/>
            <person name="Sedlacek I."/>
            <person name="Provaznik J."/>
            <person name="Kralova S."/>
            <person name="Pavlinic D."/>
            <person name="Benes V."/>
            <person name="Kopecky J."/>
        </authorList>
    </citation>
    <scope>NUCLEOTIDE SEQUENCE [LARGE SCALE GENOMIC DNA]</scope>
    <source>
        <strain evidence="9 10">15Tr583</strain>
    </source>
</reference>
<feature type="transmembrane region" description="Helical" evidence="7">
    <location>
        <begin position="234"/>
        <end position="257"/>
    </location>
</feature>
<dbReference type="InterPro" id="IPR050171">
    <property type="entry name" value="MFS_Transporters"/>
</dbReference>
<comment type="subcellular location">
    <subcellularLocation>
        <location evidence="1">Cell membrane</location>
        <topology evidence="1">Multi-pass membrane protein</topology>
    </subcellularLocation>
</comment>
<feature type="transmembrane region" description="Helical" evidence="7">
    <location>
        <begin position="327"/>
        <end position="350"/>
    </location>
</feature>
<sequence>MPALLLLASLTVSMLASSGAPTPLYAIYQQRWGFTPITTTIIFGIYAITVLVALLVFGRLSDYTGRRPVLLAAIAVQAASLVVFATAGGVGDLIAARVIQGISAGAALGAIGAGMLDIDRERGALANALTPGMGTGTGVLLSSLAVQFLPAPTRLIYLVLLGVLTAQAIGVLLLRETVTRAPGALRSLVPDVSLPAATRGPMLAAAPVVFAVWALAGLMAALGPELVHALTGSASVLAGGADVTLMTVAAIVATFTLRNTAATTVMLTGIGALIGGSAIVLAALGTGSAAVLFLGTAVSGFGFGAGFQGGIRTVVPAAKPHERAGVLSLLFVLSYLGMGGPVVIAGYAVVHGQGLVGAAREYAIGLIVLAVFALAALARTSRTRRVRAA</sequence>
<dbReference type="InterPro" id="IPR020846">
    <property type="entry name" value="MFS_dom"/>
</dbReference>
<feature type="transmembrane region" description="Helical" evidence="7">
    <location>
        <begin position="35"/>
        <end position="57"/>
    </location>
</feature>
<accession>A0A6P2C4D1</accession>
<keyword evidence="4 7" id="KW-0812">Transmembrane</keyword>
<name>A0A6P2C4D1_9ACTN</name>
<dbReference type="AlphaFoldDB" id="A0A6P2C4D1"/>
<keyword evidence="5 7" id="KW-1133">Transmembrane helix</keyword>
<evidence type="ECO:0000256" key="6">
    <source>
        <dbReference type="ARBA" id="ARBA00023136"/>
    </source>
</evidence>
<dbReference type="InterPro" id="IPR036259">
    <property type="entry name" value="MFS_trans_sf"/>
</dbReference>
<evidence type="ECO:0000256" key="4">
    <source>
        <dbReference type="ARBA" id="ARBA00022692"/>
    </source>
</evidence>
<evidence type="ECO:0000256" key="2">
    <source>
        <dbReference type="ARBA" id="ARBA00022448"/>
    </source>
</evidence>
<dbReference type="PROSITE" id="PS50850">
    <property type="entry name" value="MFS"/>
    <property type="match status" value="1"/>
</dbReference>
<dbReference type="GO" id="GO:0005886">
    <property type="term" value="C:plasma membrane"/>
    <property type="evidence" value="ECO:0007669"/>
    <property type="project" value="UniProtKB-SubCell"/>
</dbReference>
<feature type="transmembrane region" description="Helical" evidence="7">
    <location>
        <begin position="264"/>
        <end position="284"/>
    </location>
</feature>
<feature type="transmembrane region" description="Helical" evidence="7">
    <location>
        <begin position="94"/>
        <end position="116"/>
    </location>
</feature>
<dbReference type="EMBL" id="RPFW01000002">
    <property type="protein sequence ID" value="TVZ05817.1"/>
    <property type="molecule type" value="Genomic_DNA"/>
</dbReference>
<proteinExistence type="predicted"/>
<evidence type="ECO:0000256" key="7">
    <source>
        <dbReference type="SAM" id="Phobius"/>
    </source>
</evidence>
<feature type="transmembrane region" description="Helical" evidence="7">
    <location>
        <begin position="362"/>
        <end position="378"/>
    </location>
</feature>
<protein>
    <submittedName>
        <fullName evidence="9">MFS transporter</fullName>
    </submittedName>
</protein>
<feature type="transmembrane region" description="Helical" evidence="7">
    <location>
        <begin position="69"/>
        <end position="88"/>
    </location>
</feature>
<feature type="transmembrane region" description="Helical" evidence="7">
    <location>
        <begin position="155"/>
        <end position="174"/>
    </location>
</feature>
<evidence type="ECO:0000313" key="9">
    <source>
        <dbReference type="EMBL" id="TVZ05817.1"/>
    </source>
</evidence>
<feature type="domain" description="Major facilitator superfamily (MFS) profile" evidence="8">
    <location>
        <begin position="1"/>
        <end position="389"/>
    </location>
</feature>
<evidence type="ECO:0000256" key="5">
    <source>
        <dbReference type="ARBA" id="ARBA00022989"/>
    </source>
</evidence>
<dbReference type="Proteomes" id="UP000460272">
    <property type="component" value="Unassembled WGS sequence"/>
</dbReference>